<dbReference type="EMBL" id="SNVV01000032">
    <property type="protein sequence ID" value="TDN45030.1"/>
    <property type="molecule type" value="Genomic_DNA"/>
</dbReference>
<name>A0A4R6DGP3_9RHOO</name>
<dbReference type="EMBL" id="SNVV01000037">
    <property type="protein sequence ID" value="TDN43827.1"/>
    <property type="molecule type" value="Genomic_DNA"/>
</dbReference>
<accession>A0A4R6DGP3</accession>
<gene>
    <name evidence="2" type="ORF">C7389_13242</name>
    <name evidence="1" type="ORF">C7389_13729</name>
</gene>
<keyword evidence="3" id="KW-1185">Reference proteome</keyword>
<comment type="caution">
    <text evidence="1">The sequence shown here is derived from an EMBL/GenBank/DDBJ whole genome shotgun (WGS) entry which is preliminary data.</text>
</comment>
<dbReference type="AlphaFoldDB" id="A0A4R6DGP3"/>
<organism evidence="1 3">
    <name type="scientific">Azoarcus indigens</name>
    <dbReference type="NCBI Taxonomy" id="29545"/>
    <lineage>
        <taxon>Bacteria</taxon>
        <taxon>Pseudomonadati</taxon>
        <taxon>Pseudomonadota</taxon>
        <taxon>Betaproteobacteria</taxon>
        <taxon>Rhodocyclales</taxon>
        <taxon>Zoogloeaceae</taxon>
        <taxon>Azoarcus</taxon>
    </lineage>
</organism>
<dbReference type="OrthoDB" id="9815497at2"/>
<evidence type="ECO:0008006" key="4">
    <source>
        <dbReference type="Google" id="ProtNLM"/>
    </source>
</evidence>
<dbReference type="Proteomes" id="UP000295129">
    <property type="component" value="Unassembled WGS sequence"/>
</dbReference>
<reference evidence="1 3" key="1">
    <citation type="submission" date="2019-03" db="EMBL/GenBank/DDBJ databases">
        <title>Genomic Encyclopedia of Type Strains, Phase IV (KMG-IV): sequencing the most valuable type-strain genomes for metagenomic binning, comparative biology and taxonomic classification.</title>
        <authorList>
            <person name="Goeker M."/>
        </authorList>
    </citation>
    <scope>NUCLEOTIDE SEQUENCE [LARGE SCALE GENOMIC DNA]</scope>
    <source>
        <strain evidence="1 3">DSM 12121</strain>
    </source>
</reference>
<evidence type="ECO:0000313" key="2">
    <source>
        <dbReference type="EMBL" id="TDN45030.1"/>
    </source>
</evidence>
<proteinExistence type="predicted"/>
<sequence length="32" mass="3783">MDSLDLEVLQRARRWLSEGRRVLLATVVRTWG</sequence>
<evidence type="ECO:0000313" key="1">
    <source>
        <dbReference type="EMBL" id="TDN43827.1"/>
    </source>
</evidence>
<protein>
    <recommendedName>
        <fullName evidence="4">XdhC/CoxI family protein</fullName>
    </recommendedName>
</protein>
<evidence type="ECO:0000313" key="3">
    <source>
        <dbReference type="Proteomes" id="UP000295129"/>
    </source>
</evidence>
<feature type="non-terminal residue" evidence="1">
    <location>
        <position position="32"/>
    </location>
</feature>